<reference evidence="2" key="1">
    <citation type="submission" date="2013-02" db="EMBL/GenBank/DDBJ databases">
        <authorList>
            <person name="Hughes D."/>
        </authorList>
    </citation>
    <scope>NUCLEOTIDE SEQUENCE</scope>
    <source>
        <strain>Durham</strain>
        <strain evidence="2">NC isolate 2 -- Noor lab</strain>
    </source>
</reference>
<evidence type="ECO:0000313" key="1">
    <source>
        <dbReference type="EnsemblMetazoa" id="MESCA005023-PA"/>
    </source>
</evidence>
<keyword evidence="2" id="KW-1185">Reference proteome</keyword>
<evidence type="ECO:0000313" key="2">
    <source>
        <dbReference type="Proteomes" id="UP000015102"/>
    </source>
</evidence>
<name>T1GN79_MEGSC</name>
<dbReference type="EMBL" id="CAQQ02013902">
    <property type="status" value="NOT_ANNOTATED_CDS"/>
    <property type="molecule type" value="Genomic_DNA"/>
</dbReference>
<accession>T1GN79</accession>
<sequence length="88" mass="9881">MTVTTLSIKYCTPITVYKIKKGSSSTTTDITIVTKTLKCVTDCSLGRILLLDGASPHYSSVLKRYLNEKCSLYWIGSARNDLNWKQRS</sequence>
<reference evidence="1" key="2">
    <citation type="submission" date="2015-06" db="UniProtKB">
        <authorList>
            <consortium name="EnsemblMetazoa"/>
        </authorList>
    </citation>
    <scope>IDENTIFICATION</scope>
</reference>
<proteinExistence type="predicted"/>
<dbReference type="EnsemblMetazoa" id="MESCA005023-RA">
    <property type="protein sequence ID" value="MESCA005023-PA"/>
    <property type="gene ID" value="MESCA005023"/>
</dbReference>
<dbReference type="Proteomes" id="UP000015102">
    <property type="component" value="Unassembled WGS sequence"/>
</dbReference>
<protein>
    <submittedName>
        <fullName evidence="1">Uncharacterized protein</fullName>
    </submittedName>
</protein>
<organism evidence="1 2">
    <name type="scientific">Megaselia scalaris</name>
    <name type="common">Humpbacked fly</name>
    <name type="synonym">Phora scalaris</name>
    <dbReference type="NCBI Taxonomy" id="36166"/>
    <lineage>
        <taxon>Eukaryota</taxon>
        <taxon>Metazoa</taxon>
        <taxon>Ecdysozoa</taxon>
        <taxon>Arthropoda</taxon>
        <taxon>Hexapoda</taxon>
        <taxon>Insecta</taxon>
        <taxon>Pterygota</taxon>
        <taxon>Neoptera</taxon>
        <taxon>Endopterygota</taxon>
        <taxon>Diptera</taxon>
        <taxon>Brachycera</taxon>
        <taxon>Muscomorpha</taxon>
        <taxon>Platypezoidea</taxon>
        <taxon>Phoridae</taxon>
        <taxon>Megaseliini</taxon>
        <taxon>Megaselia</taxon>
    </lineage>
</organism>
<dbReference type="AlphaFoldDB" id="T1GN79"/>
<dbReference type="HOGENOM" id="CLU_2475302_0_0_1"/>